<reference evidence="8" key="1">
    <citation type="submission" date="2022-10" db="EMBL/GenBank/DDBJ databases">
        <title>The complete genomes of actinobacterial strains from the NBC collection.</title>
        <authorList>
            <person name="Joergensen T.S."/>
            <person name="Alvarez Arevalo M."/>
            <person name="Sterndorff E.B."/>
            <person name="Faurdal D."/>
            <person name="Vuksanovic O."/>
            <person name="Mourched A.-S."/>
            <person name="Charusanti P."/>
            <person name="Shaw S."/>
            <person name="Blin K."/>
            <person name="Weber T."/>
        </authorList>
    </citation>
    <scope>NUCLEOTIDE SEQUENCE</scope>
    <source>
        <strain evidence="8">NBC_00254</strain>
    </source>
</reference>
<evidence type="ECO:0000256" key="5">
    <source>
        <dbReference type="ARBA" id="ARBA00022842"/>
    </source>
</evidence>
<dbReference type="InterPro" id="IPR036849">
    <property type="entry name" value="Enolase-like_C_sf"/>
</dbReference>
<dbReference type="PANTHER" id="PTHR13794:SF58">
    <property type="entry name" value="MITOCHONDRIAL ENOLASE SUPERFAMILY MEMBER 1"/>
    <property type="match status" value="1"/>
</dbReference>
<protein>
    <recommendedName>
        <fullName evidence="3">L-fuconate dehydratase</fullName>
        <ecNumber evidence="3">4.2.1.68</ecNumber>
    </recommendedName>
</protein>
<dbReference type="SFLD" id="SFLDG00179">
    <property type="entry name" value="mandelate_racemase"/>
    <property type="match status" value="1"/>
</dbReference>
<sequence>MPTITSVNVIDIRFPTSATLDGSDAMNPDGDYSAAYVVLETDDGDLAGHGLTFTIGRGNDLCVAAARQIGARLAGRDVDELAGDLGGLYREIMADSQMRWLGPEKGVVHISAAGVLNAAWDLAARRAGKPLWRFVADMTPEELVAACDFRYLSDVLTPAEAVEMLARLAPTREERIAELAEHGYPAYTTTPGWLGYDDDKLRRLCREAVADGWTHVKLKVGANVEDDVRRLSIAREELGDRTLMIDANQVWDVPQAIEWVNRLAAYEPLWIEEPTSPDDVLGHAAIRKAIAPVGVATGEHCHNRVMFKQLLQAGAIDFCQIDSCRLASVNEIVPVLLMAAKFGVPVCPHAGGVGLCELVQHMAVVDYVCVSGSLEGRVLEYVDHLHEHFTDPVRIGRGRYLLPEKPGYSARMHPESIDAYRYPDGHQWGG</sequence>
<dbReference type="InterPro" id="IPR029065">
    <property type="entry name" value="Enolase_C-like"/>
</dbReference>
<evidence type="ECO:0000256" key="4">
    <source>
        <dbReference type="ARBA" id="ARBA00022723"/>
    </source>
</evidence>
<dbReference type="SFLD" id="SFLDS00001">
    <property type="entry name" value="Enolase"/>
    <property type="match status" value="1"/>
</dbReference>
<gene>
    <name evidence="8" type="ORF">OG913_05080</name>
</gene>
<evidence type="ECO:0000256" key="3">
    <source>
        <dbReference type="ARBA" id="ARBA00013142"/>
    </source>
</evidence>
<dbReference type="InterPro" id="IPR013342">
    <property type="entry name" value="Mandelate_racemase_C"/>
</dbReference>
<dbReference type="SFLD" id="SFLDF00111">
    <property type="entry name" value="L-fuconate_dehydratase"/>
    <property type="match status" value="1"/>
</dbReference>
<dbReference type="InterPro" id="IPR018110">
    <property type="entry name" value="Mandel_Rmase/mucon_lact_enz_CS"/>
</dbReference>
<organism evidence="8 9">
    <name type="scientific">Microbispora hainanensis</name>
    <dbReference type="NCBI Taxonomy" id="568844"/>
    <lineage>
        <taxon>Bacteria</taxon>
        <taxon>Bacillati</taxon>
        <taxon>Actinomycetota</taxon>
        <taxon>Actinomycetes</taxon>
        <taxon>Streptosporangiales</taxon>
        <taxon>Streptosporangiaceae</taxon>
        <taxon>Microbispora</taxon>
    </lineage>
</organism>
<dbReference type="CDD" id="cd03324">
    <property type="entry name" value="rTSbeta_L-fuconate_dehydratase"/>
    <property type="match status" value="1"/>
</dbReference>
<dbReference type="InterPro" id="IPR029017">
    <property type="entry name" value="Enolase-like_N"/>
</dbReference>
<dbReference type="RefSeq" id="WP_147945014.1">
    <property type="nucleotide sequence ID" value="NZ_CP108085.1"/>
</dbReference>
<dbReference type="InterPro" id="IPR013341">
    <property type="entry name" value="Mandelate_racemase_N_dom"/>
</dbReference>
<evidence type="ECO:0000313" key="9">
    <source>
        <dbReference type="Proteomes" id="UP001432011"/>
    </source>
</evidence>
<evidence type="ECO:0000256" key="1">
    <source>
        <dbReference type="ARBA" id="ARBA00001737"/>
    </source>
</evidence>
<dbReference type="SMART" id="SM00922">
    <property type="entry name" value="MR_MLE"/>
    <property type="match status" value="1"/>
</dbReference>
<dbReference type="InterPro" id="IPR034610">
    <property type="entry name" value="L-fuconate_dehydratase"/>
</dbReference>
<dbReference type="EC" id="4.2.1.68" evidence="3"/>
<evidence type="ECO:0000256" key="6">
    <source>
        <dbReference type="ARBA" id="ARBA00023239"/>
    </source>
</evidence>
<keyword evidence="4" id="KW-0479">Metal-binding</keyword>
<name>A0ABZ1STW1_9ACTN</name>
<dbReference type="SUPFAM" id="SSF51604">
    <property type="entry name" value="Enolase C-terminal domain-like"/>
    <property type="match status" value="1"/>
</dbReference>
<dbReference type="Pfam" id="PF13378">
    <property type="entry name" value="MR_MLE_C"/>
    <property type="match status" value="1"/>
</dbReference>
<keyword evidence="6" id="KW-0456">Lyase</keyword>
<evidence type="ECO:0000313" key="8">
    <source>
        <dbReference type="EMBL" id="WUP76394.1"/>
    </source>
</evidence>
<evidence type="ECO:0000259" key="7">
    <source>
        <dbReference type="SMART" id="SM00922"/>
    </source>
</evidence>
<dbReference type="InterPro" id="IPR046945">
    <property type="entry name" value="RHMD-like"/>
</dbReference>
<keyword evidence="9" id="KW-1185">Reference proteome</keyword>
<evidence type="ECO:0000256" key="2">
    <source>
        <dbReference type="ARBA" id="ARBA00001946"/>
    </source>
</evidence>
<comment type="catalytic activity">
    <reaction evidence="1">
        <text>L-fuconate = 2-dehydro-3-deoxy-L-fuconate + H2O</text>
        <dbReference type="Rhea" id="RHEA:22772"/>
        <dbReference type="ChEBI" id="CHEBI:15377"/>
        <dbReference type="ChEBI" id="CHEBI:21291"/>
        <dbReference type="ChEBI" id="CHEBI:37448"/>
        <dbReference type="EC" id="4.2.1.68"/>
    </reaction>
</comment>
<dbReference type="PROSITE" id="PS00909">
    <property type="entry name" value="MR_MLE_2"/>
    <property type="match status" value="1"/>
</dbReference>
<accession>A0ABZ1STW1</accession>
<dbReference type="EMBL" id="CP108085">
    <property type="protein sequence ID" value="WUP76394.1"/>
    <property type="molecule type" value="Genomic_DNA"/>
</dbReference>
<dbReference type="Proteomes" id="UP001432011">
    <property type="component" value="Chromosome"/>
</dbReference>
<proteinExistence type="predicted"/>
<dbReference type="Gene3D" id="3.20.20.120">
    <property type="entry name" value="Enolase-like C-terminal domain"/>
    <property type="match status" value="1"/>
</dbReference>
<keyword evidence="5" id="KW-0460">Magnesium</keyword>
<dbReference type="PANTHER" id="PTHR13794">
    <property type="entry name" value="ENOLASE SUPERFAMILY, MANDELATE RACEMASE"/>
    <property type="match status" value="1"/>
</dbReference>
<comment type="cofactor">
    <cofactor evidence="2">
        <name>Mg(2+)</name>
        <dbReference type="ChEBI" id="CHEBI:18420"/>
    </cofactor>
</comment>
<dbReference type="SUPFAM" id="SSF54826">
    <property type="entry name" value="Enolase N-terminal domain-like"/>
    <property type="match status" value="1"/>
</dbReference>
<dbReference type="Gene3D" id="3.30.390.10">
    <property type="entry name" value="Enolase-like, N-terminal domain"/>
    <property type="match status" value="1"/>
</dbReference>
<dbReference type="Pfam" id="PF02746">
    <property type="entry name" value="MR_MLE_N"/>
    <property type="match status" value="1"/>
</dbReference>
<feature type="domain" description="Mandelate racemase/muconate lactonizing enzyme C-terminal" evidence="7">
    <location>
        <begin position="198"/>
        <end position="293"/>
    </location>
</feature>